<evidence type="ECO:0008006" key="4">
    <source>
        <dbReference type="Google" id="ProtNLM"/>
    </source>
</evidence>
<keyword evidence="1" id="KW-0732">Signal</keyword>
<dbReference type="HOGENOM" id="CLU_059150_0_0_0"/>
<feature type="chain" id="PRO_5006631669" description="Alginate export domain-containing protein" evidence="1">
    <location>
        <begin position="21"/>
        <end position="396"/>
    </location>
</feature>
<keyword evidence="3" id="KW-1185">Reference proteome</keyword>
<sequence>MKIKFITLVILLFIPFYAAAQTRSYDLNGYVKYLFSTTDTPPVDRLNDHLLHVRINSRWYPTDSLIAVLELRFRGFYGDSVHDLPAFMEEIQQDYDHPKLDATLWDQQKSFGYGQIDRLYLDYMLNKLQVSIGRQRIAWGTSLVWNVIDLFNPLSVLDFDYEERPGTDAVRMQYYTGAVSKVEFAFKPDEDEYKRTFAGLWSTNLHNYDFFVIAALKNQRRVFGGAWTGDIKGAGFRGEVSISDPPNKGEATDHEVSPLLGRSLYADNAWVASVVLSFDYTFPNTFYIHTETMYNSNGKSEQAGEFALQAMDANMLSPARWSIFQEFAYDLTPLLRASIFGIYNPDDRSALLMPSFTWSVATNLDLLLTGYTTFGAASTEWGNQGNALFVRLKYAF</sequence>
<reference evidence="2 3" key="1">
    <citation type="journal article" date="2015" name="PeerJ">
        <title>First genomic representation of candidate bacterial phylum KSB3 points to enhanced environmental sensing as a trigger of wastewater bulking.</title>
        <authorList>
            <person name="Sekiguchi Y."/>
            <person name="Ohashi A."/>
            <person name="Parks D.H."/>
            <person name="Yamauchi T."/>
            <person name="Tyson G.W."/>
            <person name="Hugenholtz P."/>
        </authorList>
    </citation>
    <scope>NUCLEOTIDE SEQUENCE [LARGE SCALE GENOMIC DNA]</scope>
</reference>
<feature type="signal peptide" evidence="1">
    <location>
        <begin position="1"/>
        <end position="20"/>
    </location>
</feature>
<dbReference type="Proteomes" id="UP000030661">
    <property type="component" value="Unassembled WGS sequence"/>
</dbReference>
<proteinExistence type="predicted"/>
<evidence type="ECO:0000313" key="2">
    <source>
        <dbReference type="EMBL" id="GAK55634.1"/>
    </source>
</evidence>
<organism evidence="2 3">
    <name type="scientific">Vecturithrix granuli</name>
    <dbReference type="NCBI Taxonomy" id="1499967"/>
    <lineage>
        <taxon>Bacteria</taxon>
        <taxon>Candidatus Moduliflexota</taxon>
        <taxon>Candidatus Vecturitrichia</taxon>
        <taxon>Candidatus Vecturitrichales</taxon>
        <taxon>Candidatus Vecturitrichaceae</taxon>
        <taxon>Candidatus Vecturithrix</taxon>
    </lineage>
</organism>
<evidence type="ECO:0000313" key="3">
    <source>
        <dbReference type="Proteomes" id="UP000030661"/>
    </source>
</evidence>
<name>A0A0S6WAR7_VECG1</name>
<protein>
    <recommendedName>
        <fullName evidence="4">Alginate export domain-containing protein</fullName>
    </recommendedName>
</protein>
<dbReference type="STRING" id="1499967.U27_02468"/>
<dbReference type="eggNOG" id="ENOG5032WND">
    <property type="taxonomic scope" value="Bacteria"/>
</dbReference>
<dbReference type="AlphaFoldDB" id="A0A0S6WAR7"/>
<accession>A0A0S6WAR7</accession>
<evidence type="ECO:0000256" key="1">
    <source>
        <dbReference type="SAM" id="SignalP"/>
    </source>
</evidence>
<gene>
    <name evidence="2" type="ORF">U27_02468</name>
</gene>
<dbReference type="EMBL" id="DF820463">
    <property type="protein sequence ID" value="GAK55634.1"/>
    <property type="molecule type" value="Genomic_DNA"/>
</dbReference>